<sequence length="56" mass="6919">MKKNFLKLKQIEEALKSHIFSLNTQFYEKRAYLLFSRTNAQLKEMFELCRRKYGRE</sequence>
<reference evidence="1 3" key="1">
    <citation type="submission" date="2020-08" db="EMBL/GenBank/DDBJ databases">
        <authorList>
            <person name="Koutsovoulos G."/>
            <person name="Danchin GJ E."/>
        </authorList>
    </citation>
    <scope>NUCLEOTIDE SEQUENCE [LARGE SCALE GENOMIC DNA]</scope>
</reference>
<evidence type="ECO:0000313" key="3">
    <source>
        <dbReference type="Proteomes" id="UP000580250"/>
    </source>
</evidence>
<evidence type="ECO:0000313" key="2">
    <source>
        <dbReference type="EMBL" id="CAD2197736.1"/>
    </source>
</evidence>
<comment type="caution">
    <text evidence="1">The sequence shown here is derived from an EMBL/GenBank/DDBJ whole genome shotgun (WGS) entry which is preliminary data.</text>
</comment>
<evidence type="ECO:0000313" key="1">
    <source>
        <dbReference type="EMBL" id="CAD2194953.1"/>
    </source>
</evidence>
<dbReference type="EMBL" id="CAJEWN010001163">
    <property type="protein sequence ID" value="CAD2194953.1"/>
    <property type="molecule type" value="Genomic_DNA"/>
</dbReference>
<accession>A0A6V7X6T2</accession>
<dbReference type="Proteomes" id="UP000580250">
    <property type="component" value="Unassembled WGS sequence"/>
</dbReference>
<gene>
    <name evidence="1" type="ORF">MENT_LOCUS48012</name>
    <name evidence="2" type="ORF">MENT_LOCUS51007</name>
</gene>
<protein>
    <submittedName>
        <fullName evidence="1">Uncharacterized protein</fullName>
    </submittedName>
</protein>
<organism evidence="1 3">
    <name type="scientific">Meloidogyne enterolobii</name>
    <name type="common">Root-knot nematode worm</name>
    <name type="synonym">Meloidogyne mayaguensis</name>
    <dbReference type="NCBI Taxonomy" id="390850"/>
    <lineage>
        <taxon>Eukaryota</taxon>
        <taxon>Metazoa</taxon>
        <taxon>Ecdysozoa</taxon>
        <taxon>Nematoda</taxon>
        <taxon>Chromadorea</taxon>
        <taxon>Rhabditida</taxon>
        <taxon>Tylenchina</taxon>
        <taxon>Tylenchomorpha</taxon>
        <taxon>Tylenchoidea</taxon>
        <taxon>Meloidogynidae</taxon>
        <taxon>Meloidogyninae</taxon>
        <taxon>Meloidogyne</taxon>
    </lineage>
</organism>
<dbReference type="AlphaFoldDB" id="A0A6V7X6T2"/>
<proteinExistence type="predicted"/>
<dbReference type="EMBL" id="CAJEWN010001470">
    <property type="protein sequence ID" value="CAD2197736.1"/>
    <property type="molecule type" value="Genomic_DNA"/>
</dbReference>
<name>A0A6V7X6T2_MELEN</name>